<protein>
    <recommendedName>
        <fullName evidence="1">Heterokaryon incompatibility domain-containing protein</fullName>
    </recommendedName>
</protein>
<reference evidence="2" key="1">
    <citation type="submission" date="2021-02" db="EMBL/GenBank/DDBJ databases">
        <authorList>
            <person name="Syme A R."/>
            <person name="Syme A R."/>
            <person name="Moolhuijzen P."/>
        </authorList>
    </citation>
    <scope>NUCLEOTIDE SEQUENCE</scope>
    <source>
        <strain evidence="2">W1-1</strain>
    </source>
</reference>
<dbReference type="EMBL" id="HG992988">
    <property type="protein sequence ID" value="CAE7220345.1"/>
    <property type="molecule type" value="Genomic_DNA"/>
</dbReference>
<gene>
    <name evidence="2" type="ORF">PTTW11_11300</name>
</gene>
<accession>A0A6S6WHM2</accession>
<evidence type="ECO:0000313" key="3">
    <source>
        <dbReference type="Proteomes" id="UP000472372"/>
    </source>
</evidence>
<evidence type="ECO:0000259" key="1">
    <source>
        <dbReference type="Pfam" id="PF06985"/>
    </source>
</evidence>
<dbReference type="PANTHER" id="PTHR33112:SF16">
    <property type="entry name" value="HETEROKARYON INCOMPATIBILITY DOMAIN-CONTAINING PROTEIN"/>
    <property type="match status" value="1"/>
</dbReference>
<feature type="domain" description="Heterokaryon incompatibility" evidence="1">
    <location>
        <begin position="85"/>
        <end position="249"/>
    </location>
</feature>
<dbReference type="InterPro" id="IPR010730">
    <property type="entry name" value="HET"/>
</dbReference>
<proteinExistence type="predicted"/>
<dbReference type="Proteomes" id="UP000472372">
    <property type="component" value="Chromosome 12"/>
</dbReference>
<sequence>MKNDLNKSFGEIVDNDIVALHDQLFQVWKFQIDRKKSERWVQQLRFLDVDKLSDMDVVGKKTEGSRPRRTIPLTSREEDNKMIDYVAVSWRWIENDQVRADGCNTQALFDYHIKRPEERSYKTEFPDWLMDRVIRFAKSTGIGKIWIDKDCIFQRPGDEVEYPEDMKHGMQAMDLVYGGSMAVGLLTKSLTKQIDVDMLGALLSEWIFTGSKTKDGPQLRRDTNVQGILKLIRYILSDDRWDRGWIFQEDHLASTEMTLLIPHSENIFKNNRGHIFGNITGELTVNLAQFRRTVTKFCLACPKTAEYGSLKDILDKLKQYNQYDKQTTTTRRVLDDVCSRSLEVEDDRLAIFANALRFKYRLDTSKDSPLVKSDKYSMSVAFFALILMNGEIFNHDINTLNIMSHTLHSFLKELEFKIDPPSPRYELTFNDHCRFASPEICPQGIKTNGILWLLRTSRVLRLDPGEKIQLKRFQSKRPSGARLSERGKAAIILLARKLKRNPQTESLSIFLFRQIKLDRPGKKAKVSTNYILDNLYALSGALLKGHELCLGSPATETYSEPEDTAIFIMPQTKSRTKRRDVMAFISWEEGPSQSQERLTSLLVTPFHESGRVGRQYEPWDTDEGDEAYLLRNCGWVNGVWIAGSGVREEVVFPVPGISEGCREVGRGVKRKRKA</sequence>
<evidence type="ECO:0000313" key="2">
    <source>
        <dbReference type="EMBL" id="CAE7220345.1"/>
    </source>
</evidence>
<dbReference type="Pfam" id="PF06985">
    <property type="entry name" value="HET"/>
    <property type="match status" value="1"/>
</dbReference>
<name>A0A6S6WHM2_9PLEO</name>
<dbReference type="PANTHER" id="PTHR33112">
    <property type="entry name" value="DOMAIN PROTEIN, PUTATIVE-RELATED"/>
    <property type="match status" value="1"/>
</dbReference>
<dbReference type="AlphaFoldDB" id="A0A6S6WHM2"/>
<organism evidence="2 3">
    <name type="scientific">Pyrenophora teres f. teres</name>
    <dbReference type="NCBI Taxonomy" id="97479"/>
    <lineage>
        <taxon>Eukaryota</taxon>
        <taxon>Fungi</taxon>
        <taxon>Dikarya</taxon>
        <taxon>Ascomycota</taxon>
        <taxon>Pezizomycotina</taxon>
        <taxon>Dothideomycetes</taxon>
        <taxon>Pleosporomycetidae</taxon>
        <taxon>Pleosporales</taxon>
        <taxon>Pleosporineae</taxon>
        <taxon>Pleosporaceae</taxon>
        <taxon>Pyrenophora</taxon>
    </lineage>
</organism>